<evidence type="ECO:0000256" key="7">
    <source>
        <dbReference type="ARBA" id="ARBA00022679"/>
    </source>
</evidence>
<keyword evidence="6" id="KW-0328">Glycosyltransferase</keyword>
<dbReference type="CDD" id="cd06503">
    <property type="entry name" value="ATP-synt_Fo_b"/>
    <property type="match status" value="1"/>
</dbReference>
<dbReference type="Pfam" id="PF04922">
    <property type="entry name" value="DIE2_ALG10"/>
    <property type="match status" value="2"/>
</dbReference>
<evidence type="ECO:0000256" key="10">
    <source>
        <dbReference type="ARBA" id="ARBA00022989"/>
    </source>
</evidence>
<protein>
    <recommendedName>
        <fullName evidence="5">Dol-P-Glc:Glc(2)Man(9)GlcNAc(2)-PP-Dol alpha-1,2-glucosyltransferase</fullName>
        <ecNumber evidence="4">2.4.1.256</ecNumber>
    </recommendedName>
    <alternativeName>
        <fullName evidence="12">Asparagine-linked glycosylation protein 10</fullName>
    </alternativeName>
</protein>
<comment type="subcellular location">
    <subcellularLocation>
        <location evidence="1">Endoplasmic reticulum membrane</location>
        <topology evidence="1">Multi-pass membrane protein</topology>
    </subcellularLocation>
</comment>
<dbReference type="GO" id="GO:0005789">
    <property type="term" value="C:endoplasmic reticulum membrane"/>
    <property type="evidence" value="ECO:0007669"/>
    <property type="project" value="UniProtKB-SubCell"/>
</dbReference>
<evidence type="ECO:0000256" key="12">
    <source>
        <dbReference type="ARBA" id="ARBA00032069"/>
    </source>
</evidence>
<evidence type="ECO:0000256" key="4">
    <source>
        <dbReference type="ARBA" id="ARBA00011967"/>
    </source>
</evidence>
<organism evidence="18 19">
    <name type="scientific">Tetrapyrgos nigripes</name>
    <dbReference type="NCBI Taxonomy" id="182062"/>
    <lineage>
        <taxon>Eukaryota</taxon>
        <taxon>Fungi</taxon>
        <taxon>Dikarya</taxon>
        <taxon>Basidiomycota</taxon>
        <taxon>Agaricomycotina</taxon>
        <taxon>Agaricomycetes</taxon>
        <taxon>Agaricomycetidae</taxon>
        <taxon>Agaricales</taxon>
        <taxon>Marasmiineae</taxon>
        <taxon>Marasmiaceae</taxon>
        <taxon>Tetrapyrgos</taxon>
    </lineage>
</organism>
<feature type="compositionally biased region" description="Polar residues" evidence="16">
    <location>
        <begin position="819"/>
        <end position="851"/>
    </location>
</feature>
<accession>A0A8H5H175</accession>
<evidence type="ECO:0000256" key="5">
    <source>
        <dbReference type="ARBA" id="ARBA00018512"/>
    </source>
</evidence>
<feature type="coiled-coil region" evidence="15">
    <location>
        <begin position="969"/>
        <end position="1053"/>
    </location>
</feature>
<name>A0A8H5H175_9AGAR</name>
<feature type="compositionally biased region" description="Low complexity" evidence="16">
    <location>
        <begin position="697"/>
        <end position="714"/>
    </location>
</feature>
<feature type="region of interest" description="Disordered" evidence="16">
    <location>
        <begin position="477"/>
        <end position="854"/>
    </location>
</feature>
<evidence type="ECO:0000256" key="8">
    <source>
        <dbReference type="ARBA" id="ARBA00022692"/>
    </source>
</evidence>
<feature type="compositionally biased region" description="Low complexity" evidence="16">
    <location>
        <begin position="666"/>
        <end position="679"/>
    </location>
</feature>
<evidence type="ECO:0000256" key="2">
    <source>
        <dbReference type="ARBA" id="ARBA00004922"/>
    </source>
</evidence>
<keyword evidence="15" id="KW-0175">Coiled coil</keyword>
<keyword evidence="7" id="KW-0808">Transferase</keyword>
<feature type="compositionally biased region" description="Basic and acidic residues" evidence="16">
    <location>
        <begin position="477"/>
        <end position="491"/>
    </location>
</feature>
<evidence type="ECO:0000256" key="14">
    <source>
        <dbReference type="ARBA" id="ARBA00048064"/>
    </source>
</evidence>
<evidence type="ECO:0000256" key="13">
    <source>
        <dbReference type="ARBA" id="ARBA00044727"/>
    </source>
</evidence>
<keyword evidence="10 17" id="KW-1133">Transmembrane helix</keyword>
<keyword evidence="8 17" id="KW-0812">Transmembrane</keyword>
<evidence type="ECO:0000256" key="15">
    <source>
        <dbReference type="SAM" id="Coils"/>
    </source>
</evidence>
<comment type="catalytic activity">
    <reaction evidence="14">
        <text>an alpha-D-Glc-(1-&gt;3)-alpha-D-Glc-(1-&gt;3)-alpha-D-Man-(1-&gt;2)-alpha-D-Man-(1-&gt;2)-alpha-D-Man-(1-&gt;3)-[alpha-D-Man-(1-&gt;2)-alpha-D-Man-(1-&gt;3)-[alpha-D-Man-(1-&gt;2)-alpha-D-Man-(1-&gt;6)]-alpha-D-Man-(1-&gt;6)]-beta-D-Man-(1-&gt;4)-beta-D-GlcNAc-(1-&gt;4)-alpha-D-GlcNAc-diphospho-di-trans,poly-cis-dolichol + a di-trans,poly-cis-dolichyl beta-D-glucosyl phosphate = a alpha-D-Glc-(1-&gt;2)-alpha-D-Glc-(1-&gt;3)-alpha-D-Glc-(1-&gt;3)-alpha-D-Man-(1-&gt;2)-alpha-D-Man-(1-&gt;2)-alpha-D-Man-(1-&gt;3)-[alpha-D-Man-(1-&gt;2)-alpha-D-Man-(1-&gt;3)-[alpha-D-Man-(1-&gt;2)-alpha-D-Man-(1-&gt;6)]-alpha-D-Man-(1-&gt;6)]-beta-D-Man-(1-&gt;4)-beta-D-GlcNAc-(1-&gt;4)-alpha-D-GlcNAc-diphospho-di-trans,poly-cis-dolichol + a di-trans,poly-cis-dolichyl phosphate + H(+)</text>
        <dbReference type="Rhea" id="RHEA:29543"/>
        <dbReference type="Rhea" id="RHEA-COMP:19498"/>
        <dbReference type="Rhea" id="RHEA-COMP:19502"/>
        <dbReference type="Rhea" id="RHEA-COMP:19512"/>
        <dbReference type="Rhea" id="RHEA-COMP:19522"/>
        <dbReference type="ChEBI" id="CHEBI:15378"/>
        <dbReference type="ChEBI" id="CHEBI:57525"/>
        <dbReference type="ChEBI" id="CHEBI:57683"/>
        <dbReference type="ChEBI" id="CHEBI:132522"/>
        <dbReference type="ChEBI" id="CHEBI:132523"/>
        <dbReference type="EC" id="2.4.1.256"/>
    </reaction>
    <physiologicalReaction direction="left-to-right" evidence="14">
        <dbReference type="Rhea" id="RHEA:29544"/>
    </physiologicalReaction>
</comment>
<comment type="function">
    <text evidence="13">Dol-P-Glc:Glc(2)Man(9)GlcNAc(2)-PP-Dol alpha-1,2-glucosyltransferase that operates in the biosynthetic pathway of dolichol-linked oligosaccharides, the glycan precursors employed in protein asparagine (N)-glycosylation. The assembly of dolichol-linked oligosaccharides begins on the cytosolic side of the endoplasmic reticulum membrane and finishes in its lumen. The sequential addition of sugars to dolichol pyrophosphate produces dolichol-linked oligosaccharides containing fourteen sugars, including two GlcNAcs, nine mannoses and three glucoses. Once assembled, the oligosaccharide is transferred from the lipid to nascent proteins by oligosaccharyltransferases. In the lumen of the endoplasmic reticulum, adds the third and last glucose residue from dolichyl phosphate glucose (Dol-P-Glc) onto the lipid-linked oligosaccharide intermediate Glc(2)Man(9)GlcNAc(2)-PP-Dol to produce Glc(3)Man(9)GlcNAc(2)-PP-Dol.</text>
</comment>
<dbReference type="EMBL" id="JAACJM010000001">
    <property type="protein sequence ID" value="KAF5374744.1"/>
    <property type="molecule type" value="Genomic_DNA"/>
</dbReference>
<dbReference type="AlphaFoldDB" id="A0A8H5H175"/>
<feature type="transmembrane region" description="Helical" evidence="17">
    <location>
        <begin position="227"/>
        <end position="251"/>
    </location>
</feature>
<comment type="caution">
    <text evidence="18">The sequence shown here is derived from an EMBL/GenBank/DDBJ whole genome shotgun (WGS) entry which is preliminary data.</text>
</comment>
<comment type="similarity">
    <text evidence="3">Belongs to the ALG10 glucosyltransferase family.</text>
</comment>
<dbReference type="OrthoDB" id="4769at2759"/>
<evidence type="ECO:0000256" key="3">
    <source>
        <dbReference type="ARBA" id="ARBA00010600"/>
    </source>
</evidence>
<evidence type="ECO:0000256" key="9">
    <source>
        <dbReference type="ARBA" id="ARBA00022824"/>
    </source>
</evidence>
<gene>
    <name evidence="18" type="ORF">D9758_000109</name>
</gene>
<feature type="compositionally biased region" description="Acidic residues" evidence="16">
    <location>
        <begin position="781"/>
        <end position="790"/>
    </location>
</feature>
<proteinExistence type="inferred from homology"/>
<feature type="transmembrane region" description="Helical" evidence="17">
    <location>
        <begin position="309"/>
        <end position="329"/>
    </location>
</feature>
<sequence>MQSRVRTATNATCPHPAWTGSTLASNMSFLYVAYCGICISVLKELNTLVDEPYMDEPFHVPQAQAYCREEFTTWDPKITTPPGLYIMSLLFKRLFLFKCSLPMLRLTVTLTLLALPVVLTRLLAFQKRVRPPSSYLAVTPDAVVLSFFPIAWFYGFLYYTEVPSLVFVVGTVLAALDDNHWLAALLMYLRYRRARPGQEQPERLHDPPAEQAGFSDLVKSILSAPRVLGDILPSFVPYTIVLAAFGAFIVWNGGIVLGDKSNHVPVLHIPQMYYFVAFSTAFGWPVLISGPGGISGTIKDLRNRMFGSLIRTVITVVVMGGMCVTVKLFTIHHPFLLSDNRHYTFYVWHRIYMAHWMAPYLLVPAYLCDLSTGTLHRTRTDHAADSCILGPDAGYTSAHSTSRTEVFLNPIHSHAIADRRCAILGIDAGRVLRCHSFFTMSSSAASVSRSKSTRSSIRQSLNFASVGKAFAEALNKEGDKAKKSSTKDSRRLSATAPRPSLDARPSPPPSKRPRTPESKTITARRRSSLAPPPRGASLDDPALRATPPSSFARPTAIKPRPGSSSNLPKYRPKSIVIEGQKKVLSPSPSSSRASSRKRPSISEDDSDDAVLVDRKEAENVQPSGDRSTRPISPLPQRAAFTVNLTNINPSSATPTTPKKAVHPVHPAQSAPTAPKSSSPTRLVKPAKTANSVPRPPSSSSTTTPSTPKGSSVKSAKGFFRSAKGNSTTDSEGSASSSQSPSIRALPESPLARHVRHRSRTETPKQQDIKMANASRNSQQNSDDEEEEDVEILLAPTTNLAAPTPAMPRIIASRARQRLIPQTPTKPTVSSPNKGSPSSLRANPSPNANAETRGSIMSWDQLAQEASRTVPIDELGNMLSDMPAPFTAPLSPLHTGGSMLLDIPESPSLSALNSPVGYGGSISQVLLPNVTPSPAVPRIGRGYYKGKDNDDDGPPPDVTSGTVTLLRLQLSSVESTAKERLAQLQSLEEELHNVKQARANDVEALSHQVAILEEQLRGSLEMKERSFEEKNAYARELEQQLEKSRKVQEKAVNDAVQRATKEVRRSAVEEARQEARRQAQAQFQWEIARQRKMWDLGCVAGSAQREWKGLQDECEGELERLSGDREMLQVLLAELDLVQQQLQLGRVTT</sequence>
<evidence type="ECO:0000313" key="18">
    <source>
        <dbReference type="EMBL" id="KAF5374744.1"/>
    </source>
</evidence>
<feature type="compositionally biased region" description="Polar residues" evidence="16">
    <location>
        <begin position="642"/>
        <end position="656"/>
    </location>
</feature>
<evidence type="ECO:0000256" key="1">
    <source>
        <dbReference type="ARBA" id="ARBA00004477"/>
    </source>
</evidence>
<dbReference type="Proteomes" id="UP000559256">
    <property type="component" value="Unassembled WGS sequence"/>
</dbReference>
<feature type="compositionally biased region" description="Low complexity" evidence="16">
    <location>
        <begin position="726"/>
        <end position="741"/>
    </location>
</feature>
<dbReference type="InterPro" id="IPR016900">
    <property type="entry name" value="Alg10"/>
</dbReference>
<keyword evidence="9" id="KW-0256">Endoplasmic reticulum</keyword>
<dbReference type="GO" id="GO:0106073">
    <property type="term" value="F:dolichyl pyrophosphate Glc2Man9GlcNAc2 alpha-1,2-glucosyltransferase activity"/>
    <property type="evidence" value="ECO:0007669"/>
    <property type="project" value="UniProtKB-EC"/>
</dbReference>
<comment type="pathway">
    <text evidence="2">Protein modification; protein glycosylation.</text>
</comment>
<evidence type="ECO:0000256" key="17">
    <source>
        <dbReference type="SAM" id="Phobius"/>
    </source>
</evidence>
<feature type="transmembrane region" description="Helical" evidence="17">
    <location>
        <begin position="103"/>
        <end position="123"/>
    </location>
</feature>
<dbReference type="PANTHER" id="PTHR12989:SF10">
    <property type="entry name" value="DOL-P-GLC:GLC(2)MAN(9)GLCNAC(2)-PP-DOL ALPHA-1,2-GLUCOSYLTRANSFERASE-RELATED"/>
    <property type="match status" value="1"/>
</dbReference>
<feature type="transmembrane region" description="Helical" evidence="17">
    <location>
        <begin position="271"/>
        <end position="288"/>
    </location>
</feature>
<keyword evidence="11 17" id="KW-0472">Membrane</keyword>
<dbReference type="GO" id="GO:0006488">
    <property type="term" value="P:dolichol-linked oligosaccharide biosynthetic process"/>
    <property type="evidence" value="ECO:0007669"/>
    <property type="project" value="InterPro"/>
</dbReference>
<evidence type="ECO:0000313" key="19">
    <source>
        <dbReference type="Proteomes" id="UP000559256"/>
    </source>
</evidence>
<feature type="transmembrane region" description="Helical" evidence="17">
    <location>
        <begin position="135"/>
        <end position="159"/>
    </location>
</feature>
<evidence type="ECO:0000256" key="6">
    <source>
        <dbReference type="ARBA" id="ARBA00022676"/>
    </source>
</evidence>
<feature type="compositionally biased region" description="Low complexity" evidence="16">
    <location>
        <begin position="792"/>
        <end position="803"/>
    </location>
</feature>
<dbReference type="PANTHER" id="PTHR12989">
    <property type="entry name" value="ALPHA-1,2-GLUCOSYLTRANSFERASE ALG10"/>
    <property type="match status" value="1"/>
</dbReference>
<evidence type="ECO:0000256" key="16">
    <source>
        <dbReference type="SAM" id="MobiDB-lite"/>
    </source>
</evidence>
<dbReference type="EC" id="2.4.1.256" evidence="4"/>
<keyword evidence="19" id="KW-1185">Reference proteome</keyword>
<evidence type="ECO:0000256" key="11">
    <source>
        <dbReference type="ARBA" id="ARBA00023136"/>
    </source>
</evidence>
<feature type="transmembrane region" description="Helical" evidence="17">
    <location>
        <begin position="165"/>
        <end position="189"/>
    </location>
</feature>
<reference evidence="18 19" key="1">
    <citation type="journal article" date="2020" name="ISME J.">
        <title>Uncovering the hidden diversity of litter-decomposition mechanisms in mushroom-forming fungi.</title>
        <authorList>
            <person name="Floudas D."/>
            <person name="Bentzer J."/>
            <person name="Ahren D."/>
            <person name="Johansson T."/>
            <person name="Persson P."/>
            <person name="Tunlid A."/>
        </authorList>
    </citation>
    <scope>NUCLEOTIDE SEQUENCE [LARGE SCALE GENOMIC DNA]</scope>
    <source>
        <strain evidence="18 19">CBS 291.85</strain>
    </source>
</reference>